<feature type="domain" description="Anoctamin dimerisation" evidence="1">
    <location>
        <begin position="152"/>
        <end position="340"/>
    </location>
</feature>
<dbReference type="InterPro" id="IPR007632">
    <property type="entry name" value="Anoctamin"/>
</dbReference>
<dbReference type="GO" id="GO:0046983">
    <property type="term" value="F:protein dimerization activity"/>
    <property type="evidence" value="ECO:0007669"/>
    <property type="project" value="InterPro"/>
</dbReference>
<protein>
    <submittedName>
        <fullName evidence="2">GM13589</fullName>
    </submittedName>
</protein>
<gene>
    <name evidence="2" type="primary">Dsec\GM13589</name>
    <name evidence="2" type="ORF">Dsec_GM13589</name>
</gene>
<sequence>MYSAVRTHDYDYPESEMDERESLYFDTISLAESEAAAAAAAHRKSISQSRNTIYHSAVDLAGDEGGVGGGGGRLRLGGGAAAEHAALAWQPGYRQSTALEHLNGGGGGDHTDAAIAAQTIALQNGRNHLPTGIGVTGDGGQGGGDDETYRRFDDGKRSVDFVLAYNGETQLEEHRRKCEIFEANLQREGLQLEHNKVQRVHFIKIHAPAEVLYRYAEILKIKVPLKPIPGQDQIFAESAHEFKTCFSRMCKSLFSSVQLNTALFPEREPRIHLEFSRNYLELYDTEHPNFLDASTRYSIINFILQRQRFVEGEETADNLGIEKLVQDGVYTCAYTLHDVGSRSISIQIFHS</sequence>
<organism evidence="3">
    <name type="scientific">Drosophila sechellia</name>
    <name type="common">Fruit fly</name>
    <dbReference type="NCBI Taxonomy" id="7238"/>
    <lineage>
        <taxon>Eukaryota</taxon>
        <taxon>Metazoa</taxon>
        <taxon>Ecdysozoa</taxon>
        <taxon>Arthropoda</taxon>
        <taxon>Hexapoda</taxon>
        <taxon>Insecta</taxon>
        <taxon>Pterygota</taxon>
        <taxon>Neoptera</taxon>
        <taxon>Endopterygota</taxon>
        <taxon>Diptera</taxon>
        <taxon>Brachycera</taxon>
        <taxon>Muscomorpha</taxon>
        <taxon>Ephydroidea</taxon>
        <taxon>Drosophilidae</taxon>
        <taxon>Drosophila</taxon>
        <taxon>Sophophora</taxon>
    </lineage>
</organism>
<dbReference type="GO" id="GO:0005254">
    <property type="term" value="F:chloride channel activity"/>
    <property type="evidence" value="ECO:0007669"/>
    <property type="project" value="TreeGrafter"/>
</dbReference>
<reference evidence="2 3" key="1">
    <citation type="journal article" date="2007" name="Nature">
        <title>Evolution of genes and genomes on the Drosophila phylogeny.</title>
        <authorList>
            <consortium name="Drosophila 12 Genomes Consortium"/>
            <person name="Clark A.G."/>
            <person name="Eisen M.B."/>
            <person name="Smith D.R."/>
            <person name="Bergman C.M."/>
            <person name="Oliver B."/>
            <person name="Markow T.A."/>
            <person name="Kaufman T.C."/>
            <person name="Kellis M."/>
            <person name="Gelbart W."/>
            <person name="Iyer V.N."/>
            <person name="Pollard D.A."/>
            <person name="Sackton T.B."/>
            <person name="Larracuente A.M."/>
            <person name="Singh N.D."/>
            <person name="Abad J.P."/>
            <person name="Abt D.N."/>
            <person name="Adryan B."/>
            <person name="Aguade M."/>
            <person name="Akashi H."/>
            <person name="Anderson W.W."/>
            <person name="Aquadro C.F."/>
            <person name="Ardell D.H."/>
            <person name="Arguello R."/>
            <person name="Artieri C.G."/>
            <person name="Barbash D.A."/>
            <person name="Barker D."/>
            <person name="Barsanti P."/>
            <person name="Batterham P."/>
            <person name="Batzoglou S."/>
            <person name="Begun D."/>
            <person name="Bhutkar A."/>
            <person name="Blanco E."/>
            <person name="Bosak S.A."/>
            <person name="Bradley R.K."/>
            <person name="Brand A.D."/>
            <person name="Brent M.R."/>
            <person name="Brooks A.N."/>
            <person name="Brown R.H."/>
            <person name="Butlin R.K."/>
            <person name="Caggese C."/>
            <person name="Calvi B.R."/>
            <person name="Bernardo de Carvalho A."/>
            <person name="Caspi A."/>
            <person name="Castrezana S."/>
            <person name="Celniker S.E."/>
            <person name="Chang J.L."/>
            <person name="Chapple C."/>
            <person name="Chatterji S."/>
            <person name="Chinwalla A."/>
            <person name="Civetta A."/>
            <person name="Clifton S.W."/>
            <person name="Comeron J.M."/>
            <person name="Costello J.C."/>
            <person name="Coyne J.A."/>
            <person name="Daub J."/>
            <person name="David R.G."/>
            <person name="Delcher A.L."/>
            <person name="Delehaunty K."/>
            <person name="Do C.B."/>
            <person name="Ebling H."/>
            <person name="Edwards K."/>
            <person name="Eickbush T."/>
            <person name="Evans J.D."/>
            <person name="Filipski A."/>
            <person name="Findeiss S."/>
            <person name="Freyhult E."/>
            <person name="Fulton L."/>
            <person name="Fulton R."/>
            <person name="Garcia A.C."/>
            <person name="Gardiner A."/>
            <person name="Garfield D.A."/>
            <person name="Garvin B.E."/>
            <person name="Gibson G."/>
            <person name="Gilbert D."/>
            <person name="Gnerre S."/>
            <person name="Godfrey J."/>
            <person name="Good R."/>
            <person name="Gotea V."/>
            <person name="Gravely B."/>
            <person name="Greenberg A.J."/>
            <person name="Griffiths-Jones S."/>
            <person name="Gross S."/>
            <person name="Guigo R."/>
            <person name="Gustafson E.A."/>
            <person name="Haerty W."/>
            <person name="Hahn M.W."/>
            <person name="Halligan D.L."/>
            <person name="Halpern A.L."/>
            <person name="Halter G.M."/>
            <person name="Han M.V."/>
            <person name="Heger A."/>
            <person name="Hillier L."/>
            <person name="Hinrichs A.S."/>
            <person name="Holmes I."/>
            <person name="Hoskins R.A."/>
            <person name="Hubisz M.J."/>
            <person name="Hultmark D."/>
            <person name="Huntley M.A."/>
            <person name="Jaffe D.B."/>
            <person name="Jagadeeshan S."/>
            <person name="Jeck W.R."/>
            <person name="Johnson J."/>
            <person name="Jones C.D."/>
            <person name="Jordan W.C."/>
            <person name="Karpen G.H."/>
            <person name="Kataoka E."/>
            <person name="Keightley P.D."/>
            <person name="Kheradpour P."/>
            <person name="Kirkness E.F."/>
            <person name="Koerich L.B."/>
            <person name="Kristiansen K."/>
            <person name="Kudrna D."/>
            <person name="Kulathinal R.J."/>
            <person name="Kumar S."/>
            <person name="Kwok R."/>
            <person name="Lander E."/>
            <person name="Langley C.H."/>
            <person name="Lapoint R."/>
            <person name="Lazzaro B.P."/>
            <person name="Lee S.J."/>
            <person name="Levesque L."/>
            <person name="Li R."/>
            <person name="Lin C.F."/>
            <person name="Lin M.F."/>
            <person name="Lindblad-Toh K."/>
            <person name="Llopart A."/>
            <person name="Long M."/>
            <person name="Low L."/>
            <person name="Lozovsky E."/>
            <person name="Lu J."/>
            <person name="Luo M."/>
            <person name="Machado C.A."/>
            <person name="Makalowski W."/>
            <person name="Marzo M."/>
            <person name="Matsuda M."/>
            <person name="Matzkin L."/>
            <person name="McAllister B."/>
            <person name="McBride C.S."/>
            <person name="McKernan B."/>
            <person name="McKernan K."/>
            <person name="Mendez-Lago M."/>
            <person name="Minx P."/>
            <person name="Mollenhauer M.U."/>
            <person name="Montooth K."/>
            <person name="Mount S.M."/>
            <person name="Mu X."/>
            <person name="Myers E."/>
            <person name="Negre B."/>
            <person name="Newfeld S."/>
            <person name="Nielsen R."/>
            <person name="Noor M.A."/>
            <person name="O'Grady P."/>
            <person name="Pachter L."/>
            <person name="Papaceit M."/>
            <person name="Parisi M.J."/>
            <person name="Parisi M."/>
            <person name="Parts L."/>
            <person name="Pedersen J.S."/>
            <person name="Pesole G."/>
            <person name="Phillippy A.M."/>
            <person name="Ponting C.P."/>
            <person name="Pop M."/>
            <person name="Porcelli D."/>
            <person name="Powell J.R."/>
            <person name="Prohaska S."/>
            <person name="Pruitt K."/>
            <person name="Puig M."/>
            <person name="Quesneville H."/>
            <person name="Ram K.R."/>
            <person name="Rand D."/>
            <person name="Rasmussen M.D."/>
            <person name="Reed L.K."/>
            <person name="Reenan R."/>
            <person name="Reily A."/>
            <person name="Remington K.A."/>
            <person name="Rieger T.T."/>
            <person name="Ritchie M.G."/>
            <person name="Robin C."/>
            <person name="Rogers Y.H."/>
            <person name="Rohde C."/>
            <person name="Rozas J."/>
            <person name="Rubenfield M.J."/>
            <person name="Ruiz A."/>
            <person name="Russo S."/>
            <person name="Salzberg S.L."/>
            <person name="Sanchez-Gracia A."/>
            <person name="Saranga D.J."/>
            <person name="Sato H."/>
            <person name="Schaeffer S.W."/>
            <person name="Schatz M.C."/>
            <person name="Schlenke T."/>
            <person name="Schwartz R."/>
            <person name="Segarra C."/>
            <person name="Singh R.S."/>
            <person name="Sirot L."/>
            <person name="Sirota M."/>
            <person name="Sisneros N.B."/>
            <person name="Smith C.D."/>
            <person name="Smith T.F."/>
            <person name="Spieth J."/>
            <person name="Stage D.E."/>
            <person name="Stark A."/>
            <person name="Stephan W."/>
            <person name="Strausberg R.L."/>
            <person name="Strempel S."/>
            <person name="Sturgill D."/>
            <person name="Sutton G."/>
            <person name="Sutton G.G."/>
            <person name="Tao W."/>
            <person name="Teichmann S."/>
            <person name="Tobari Y.N."/>
            <person name="Tomimura Y."/>
            <person name="Tsolas J.M."/>
            <person name="Valente V.L."/>
            <person name="Venter E."/>
            <person name="Venter J.C."/>
            <person name="Vicario S."/>
            <person name="Vieira F.G."/>
            <person name="Vilella A.J."/>
            <person name="Villasante A."/>
            <person name="Walenz B."/>
            <person name="Wang J."/>
            <person name="Wasserman M."/>
            <person name="Watts T."/>
            <person name="Wilson D."/>
            <person name="Wilson R.K."/>
            <person name="Wing R.A."/>
            <person name="Wolfner M.F."/>
            <person name="Wong A."/>
            <person name="Wong G.K."/>
            <person name="Wu C.I."/>
            <person name="Wu G."/>
            <person name="Yamamoto D."/>
            <person name="Yang H.P."/>
            <person name="Yang S.P."/>
            <person name="Yorke J.A."/>
            <person name="Yoshida K."/>
            <person name="Zdobnov E."/>
            <person name="Zhang P."/>
            <person name="Zhang Y."/>
            <person name="Zimin A.V."/>
            <person name="Baldwin J."/>
            <person name="Abdouelleil A."/>
            <person name="Abdulkadir J."/>
            <person name="Abebe A."/>
            <person name="Abera B."/>
            <person name="Abreu J."/>
            <person name="Acer S.C."/>
            <person name="Aftuck L."/>
            <person name="Alexander A."/>
            <person name="An P."/>
            <person name="Anderson E."/>
            <person name="Anderson S."/>
            <person name="Arachi H."/>
            <person name="Azer M."/>
            <person name="Bachantsang P."/>
            <person name="Barry A."/>
            <person name="Bayul T."/>
            <person name="Berlin A."/>
            <person name="Bessette D."/>
            <person name="Bloom T."/>
            <person name="Blye J."/>
            <person name="Boguslavskiy L."/>
            <person name="Bonnet C."/>
            <person name="Boukhgalter B."/>
            <person name="Bourzgui I."/>
            <person name="Brown A."/>
            <person name="Cahill P."/>
            <person name="Channer S."/>
            <person name="Cheshatsang Y."/>
            <person name="Chuda L."/>
            <person name="Citroen M."/>
            <person name="Collymore A."/>
            <person name="Cooke P."/>
            <person name="Costello M."/>
            <person name="D'Aco K."/>
            <person name="Daza R."/>
            <person name="De Haan G."/>
            <person name="DeGray S."/>
            <person name="DeMaso C."/>
            <person name="Dhargay N."/>
            <person name="Dooley K."/>
            <person name="Dooley E."/>
            <person name="Doricent M."/>
            <person name="Dorje P."/>
            <person name="Dorjee K."/>
            <person name="Dupes A."/>
            <person name="Elong R."/>
            <person name="Falk J."/>
            <person name="Farina A."/>
            <person name="Faro S."/>
            <person name="Ferguson D."/>
            <person name="Fisher S."/>
            <person name="Foley C.D."/>
            <person name="Franke A."/>
            <person name="Friedrich D."/>
            <person name="Gadbois L."/>
            <person name="Gearin G."/>
            <person name="Gearin C.R."/>
            <person name="Giannoukos G."/>
            <person name="Goode T."/>
            <person name="Graham J."/>
            <person name="Grandbois E."/>
            <person name="Grewal S."/>
            <person name="Gyaltsen K."/>
            <person name="Hafez N."/>
            <person name="Hagos B."/>
            <person name="Hall J."/>
            <person name="Henson C."/>
            <person name="Hollinger A."/>
            <person name="Honan T."/>
            <person name="Huard M.D."/>
            <person name="Hughes L."/>
            <person name="Hurhula B."/>
            <person name="Husby M.E."/>
            <person name="Kamat A."/>
            <person name="Kanga B."/>
            <person name="Kashin S."/>
            <person name="Khazanovich D."/>
            <person name="Kisner P."/>
            <person name="Lance K."/>
            <person name="Lara M."/>
            <person name="Lee W."/>
            <person name="Lennon N."/>
            <person name="Letendre F."/>
            <person name="LeVine R."/>
            <person name="Lipovsky A."/>
            <person name="Liu X."/>
            <person name="Liu J."/>
            <person name="Liu S."/>
            <person name="Lokyitsang T."/>
            <person name="Lokyitsang Y."/>
            <person name="Lubonja R."/>
            <person name="Lui A."/>
            <person name="MacDonald P."/>
            <person name="Magnisalis V."/>
            <person name="Maru K."/>
            <person name="Matthews C."/>
            <person name="McCusker W."/>
            <person name="McDonough S."/>
            <person name="Mehta T."/>
            <person name="Meldrim J."/>
            <person name="Meneus L."/>
            <person name="Mihai O."/>
            <person name="Mihalev A."/>
            <person name="Mihova T."/>
            <person name="Mittelman R."/>
            <person name="Mlenga V."/>
            <person name="Montmayeur A."/>
            <person name="Mulrain L."/>
            <person name="Navidi A."/>
            <person name="Naylor J."/>
            <person name="Negash T."/>
            <person name="Nguyen T."/>
            <person name="Nguyen N."/>
            <person name="Nicol R."/>
            <person name="Norbu C."/>
            <person name="Norbu N."/>
            <person name="Novod N."/>
            <person name="O'Neill B."/>
            <person name="Osman S."/>
            <person name="Markiewicz E."/>
            <person name="Oyono O.L."/>
            <person name="Patti C."/>
            <person name="Phunkhang P."/>
            <person name="Pierre F."/>
            <person name="Priest M."/>
            <person name="Raghuraman S."/>
            <person name="Rege F."/>
            <person name="Reyes R."/>
            <person name="Rise C."/>
            <person name="Rogov P."/>
            <person name="Ross K."/>
            <person name="Ryan E."/>
            <person name="Settipalli S."/>
            <person name="Shea T."/>
            <person name="Sherpa N."/>
            <person name="Shi L."/>
            <person name="Shih D."/>
            <person name="Sparrow T."/>
            <person name="Spaulding J."/>
            <person name="Stalker J."/>
            <person name="Stange-Thomann N."/>
            <person name="Stavropoulos S."/>
            <person name="Stone C."/>
            <person name="Strader C."/>
            <person name="Tesfaye S."/>
            <person name="Thomson T."/>
            <person name="Thoulutsang Y."/>
            <person name="Thoulutsang D."/>
            <person name="Topham K."/>
            <person name="Topping I."/>
            <person name="Tsamla T."/>
            <person name="Vassiliev H."/>
            <person name="Vo A."/>
            <person name="Wangchuk T."/>
            <person name="Wangdi T."/>
            <person name="Weiand M."/>
            <person name="Wilkinson J."/>
            <person name="Wilson A."/>
            <person name="Yadav S."/>
            <person name="Young G."/>
            <person name="Yu Q."/>
            <person name="Zembek L."/>
            <person name="Zhong D."/>
            <person name="Zimmer A."/>
            <person name="Zwirko Z."/>
            <person name="Jaffe D.B."/>
            <person name="Alvarez P."/>
            <person name="Brockman W."/>
            <person name="Butler J."/>
            <person name="Chin C."/>
            <person name="Gnerre S."/>
            <person name="Grabherr M."/>
            <person name="Kleber M."/>
            <person name="Mauceli E."/>
            <person name="MacCallum I."/>
        </authorList>
    </citation>
    <scope>NUCLEOTIDE SEQUENCE [LARGE SCALE GENOMIC DNA]</scope>
    <source>
        <strain evidence="3">Rob3c / Tucson 14021-0248.25</strain>
    </source>
</reference>
<dbReference type="EMBL" id="CH481588">
    <property type="protein sequence ID" value="EDW56493.1"/>
    <property type="molecule type" value="Genomic_DNA"/>
</dbReference>
<name>B4IN59_DROSE</name>
<evidence type="ECO:0000313" key="3">
    <source>
        <dbReference type="Proteomes" id="UP000001292"/>
    </source>
</evidence>
<dbReference type="PANTHER" id="PTHR12308">
    <property type="entry name" value="ANOCTAMIN"/>
    <property type="match status" value="1"/>
</dbReference>
<dbReference type="Proteomes" id="UP000001292">
    <property type="component" value="Unassembled WGS sequence"/>
</dbReference>
<dbReference type="STRING" id="7238.B4IN59"/>
<dbReference type="InterPro" id="IPR032394">
    <property type="entry name" value="Anoct_dimer"/>
</dbReference>
<keyword evidence="3" id="KW-1185">Reference proteome</keyword>
<dbReference type="Pfam" id="PF16178">
    <property type="entry name" value="Anoct_dimer"/>
    <property type="match status" value="1"/>
</dbReference>
<proteinExistence type="predicted"/>
<dbReference type="PhylomeDB" id="B4IN59"/>
<accession>B4IN59</accession>
<dbReference type="PANTHER" id="PTHR12308:SF83">
    <property type="entry name" value="ANOCTAMIN"/>
    <property type="match status" value="1"/>
</dbReference>
<dbReference type="OMA" id="TFRTYDY"/>
<evidence type="ECO:0000259" key="1">
    <source>
        <dbReference type="Pfam" id="PF16178"/>
    </source>
</evidence>
<dbReference type="GO" id="GO:0005886">
    <property type="term" value="C:plasma membrane"/>
    <property type="evidence" value="ECO:0007669"/>
    <property type="project" value="TreeGrafter"/>
</dbReference>
<evidence type="ECO:0000313" key="2">
    <source>
        <dbReference type="EMBL" id="EDW56493.1"/>
    </source>
</evidence>
<dbReference type="AlphaFoldDB" id="B4IN59"/>
<dbReference type="HOGENOM" id="CLU_790558_0_0_1"/>